<comment type="similarity">
    <text evidence="1">Belongs to the aspartyl/asparaginyl beta-hydroxylase family.</text>
</comment>
<dbReference type="Pfam" id="PF05118">
    <property type="entry name" value="Asp_Arg_Hydrox"/>
    <property type="match status" value="1"/>
</dbReference>
<evidence type="ECO:0000256" key="3">
    <source>
        <dbReference type="ARBA" id="ARBA00023002"/>
    </source>
</evidence>
<dbReference type="PANTHER" id="PTHR46332:SF5">
    <property type="entry name" value="ASPARTATE BETA-HYDROXYLASE DOMAIN CONTAINING 2"/>
    <property type="match status" value="1"/>
</dbReference>
<keyword evidence="4" id="KW-0812">Transmembrane</keyword>
<dbReference type="GO" id="GO:0051213">
    <property type="term" value="F:dioxygenase activity"/>
    <property type="evidence" value="ECO:0007669"/>
    <property type="project" value="UniProtKB-KW"/>
</dbReference>
<reference evidence="6" key="1">
    <citation type="journal article" date="2019" name="Philos. Trans. R. Soc. Lond., B, Biol. Sci.">
        <title>Targeted metagenomic recovery of four divergent viruses reveals shared and distinctive characteristics of giant viruses of marine eukaryotes.</title>
        <authorList>
            <person name="Needham D.M."/>
            <person name="Poirier C."/>
            <person name="Hehenberger E."/>
            <person name="Jimenez V."/>
            <person name="Swalwell J.E."/>
            <person name="Santoro A.E."/>
            <person name="Worden A.Z."/>
        </authorList>
    </citation>
    <scope>NUCLEOTIDE SEQUENCE</scope>
    <source>
        <strain evidence="6">MPacV-611</strain>
    </source>
</reference>
<keyword evidence="4" id="KW-1133">Transmembrane helix</keyword>
<evidence type="ECO:0000259" key="5">
    <source>
        <dbReference type="Pfam" id="PF05118"/>
    </source>
</evidence>
<name>A0A5J6VJW3_9VIRU</name>
<keyword evidence="3" id="KW-0560">Oxidoreductase</keyword>
<feature type="domain" description="Aspartyl/asparaginy/proline hydroxylase" evidence="5">
    <location>
        <begin position="93"/>
        <end position="256"/>
    </location>
</feature>
<evidence type="ECO:0000256" key="1">
    <source>
        <dbReference type="ARBA" id="ARBA00007730"/>
    </source>
</evidence>
<keyword evidence="4" id="KW-0472">Membrane</keyword>
<dbReference type="InterPro" id="IPR007803">
    <property type="entry name" value="Asp/Arg/Pro-Hydrxlase"/>
</dbReference>
<dbReference type="EMBL" id="MN448287">
    <property type="protein sequence ID" value="QFG74435.1"/>
    <property type="molecule type" value="Genomic_DNA"/>
</dbReference>
<evidence type="ECO:0000313" key="6">
    <source>
        <dbReference type="EMBL" id="QFG74435.1"/>
    </source>
</evidence>
<accession>A0A5J6VJW3</accession>
<sequence>MYRDCRFIKEEGYPKKLNNNTFNSNDKEGMILLILLMALFYSKNIYNLILTILYIYEKQIRVIYLFSFILTLFIRTPPSLTMETYFPNNRLFEDKFEIIQKEVKYFLKQTNDGKECPFTKNTFDGANENIGRDIEDERGWRICPIKIAGKNIKAMNKYFPELVKILNVCPEISSCIVSSLDSKTYIPIHNGYYKGLLRYMFPIIIPKDKENVFLCNNYKKYIWIEGKGILWDDTYPHKVFNNTDEKRVVLYMDIVRKMPEPFNSFNKKILDIISGSSIVRNEIKKTEKKFKLE</sequence>
<feature type="transmembrane region" description="Helical" evidence="4">
    <location>
        <begin position="62"/>
        <end position="80"/>
    </location>
</feature>
<evidence type="ECO:0000256" key="2">
    <source>
        <dbReference type="ARBA" id="ARBA00022964"/>
    </source>
</evidence>
<feature type="transmembrane region" description="Helical" evidence="4">
    <location>
        <begin position="30"/>
        <end position="55"/>
    </location>
</feature>
<dbReference type="InterPro" id="IPR051821">
    <property type="entry name" value="Asp/Asn_beta-hydroxylase"/>
</dbReference>
<dbReference type="InterPro" id="IPR027443">
    <property type="entry name" value="IPNS-like_sf"/>
</dbReference>
<dbReference type="PANTHER" id="PTHR46332">
    <property type="entry name" value="ASPARTATE BETA-HYDROXYLASE DOMAIN-CONTAINING PROTEIN 2"/>
    <property type="match status" value="1"/>
</dbReference>
<keyword evidence="2" id="KW-0223">Dioxygenase</keyword>
<protein>
    <submittedName>
        <fullName evidence="6">Aspartyl/asparaginyl beta-hydroxylase</fullName>
    </submittedName>
</protein>
<dbReference type="SUPFAM" id="SSF51197">
    <property type="entry name" value="Clavaminate synthase-like"/>
    <property type="match status" value="1"/>
</dbReference>
<organism evidence="6">
    <name type="scientific">Megaviridae environmental sample</name>
    <dbReference type="NCBI Taxonomy" id="1737588"/>
    <lineage>
        <taxon>Viruses</taxon>
        <taxon>Varidnaviria</taxon>
        <taxon>Bamfordvirae</taxon>
        <taxon>Nucleocytoviricota</taxon>
        <taxon>Megaviricetes</taxon>
        <taxon>Imitervirales</taxon>
        <taxon>Mimiviridae</taxon>
        <taxon>environmental samples</taxon>
    </lineage>
</organism>
<evidence type="ECO:0000256" key="4">
    <source>
        <dbReference type="SAM" id="Phobius"/>
    </source>
</evidence>
<proteinExistence type="inferred from homology"/>
<dbReference type="Gene3D" id="2.60.120.330">
    <property type="entry name" value="B-lactam Antibiotic, Isopenicillin N Synthase, Chain"/>
    <property type="match status" value="1"/>
</dbReference>